<gene>
    <name evidence="3" type="ORF">SCHCODRAFT_65242</name>
</gene>
<dbReference type="InterPro" id="IPR029058">
    <property type="entry name" value="AB_hydrolase_fold"/>
</dbReference>
<evidence type="ECO:0000259" key="2">
    <source>
        <dbReference type="Pfam" id="PF12697"/>
    </source>
</evidence>
<name>D8PUF5_SCHCM</name>
<dbReference type="Pfam" id="PF12697">
    <property type="entry name" value="Abhydrolase_6"/>
    <property type="match status" value="1"/>
</dbReference>
<sequence length="522" mass="59745">MLGNSRPEYIFIRVCIVLLRAVAPLSIAYLALCLVLRRVTFSRLVCLVALAETLFFLCVYLPRKKSLQKHIHFPRRLDRQARQELFQRCVHTAADSTAYPSGWFLPIPTNGKSSPTPSQTNPAPATLSYESVREWLLWAFFHAEVHEARDDWTEEIDEYLAAVEEYTGRPLDREMVATSRGMRVTMDTVPTVYRPLIWYGIVAGVDHSTAARLWYMGFEHYAPARAFDMFPPRLWTPFSKPSAAAPYSYWYRPGSKSSTALPILFIHGIGIGLYPYLPFIADLIARDPSQPILLLELLPISMHITHPLPPRDTSLAALRALLRAHRLPRVVLAAHSYGTVLAAHILRSPLRSHVSAVALIDPIPFLLHLPDVAHNFHYREPKEGRANEWQLWYFAGRDPDIARTIGRAFFWAENVLWEEDVHAFCRGEGEGGIKNDRDREWKDRRNFTVVLSGEDQIVNAEAVRRYLTKEERPRSRWLRQGGADEGDLEVLFYRGLDHAQVFDTSKRRKPLVDSVSRYAHGA</sequence>
<dbReference type="InParanoid" id="D8PUF5"/>
<organism evidence="4">
    <name type="scientific">Schizophyllum commune (strain H4-8 / FGSC 9210)</name>
    <name type="common">Split gill fungus</name>
    <dbReference type="NCBI Taxonomy" id="578458"/>
    <lineage>
        <taxon>Eukaryota</taxon>
        <taxon>Fungi</taxon>
        <taxon>Dikarya</taxon>
        <taxon>Basidiomycota</taxon>
        <taxon>Agaricomycotina</taxon>
        <taxon>Agaricomycetes</taxon>
        <taxon>Agaricomycetidae</taxon>
        <taxon>Agaricales</taxon>
        <taxon>Schizophyllaceae</taxon>
        <taxon>Schizophyllum</taxon>
    </lineage>
</organism>
<dbReference type="HOGENOM" id="CLU_027502_2_0_1"/>
<accession>D8PUF5</accession>
<dbReference type="PANTHER" id="PTHR37471">
    <property type="entry name" value="UNNAMED PRODUCT"/>
    <property type="match status" value="1"/>
</dbReference>
<feature type="domain" description="AB hydrolase-1" evidence="2">
    <location>
        <begin position="263"/>
        <end position="475"/>
    </location>
</feature>
<dbReference type="PANTHER" id="PTHR37471:SF1">
    <property type="entry name" value="AB HYDROLASE-1 DOMAIN-CONTAINING PROTEIN"/>
    <property type="match status" value="1"/>
</dbReference>
<keyword evidence="1" id="KW-0812">Transmembrane</keyword>
<dbReference type="KEGG" id="scm:SCHCO_02563714"/>
<dbReference type="eggNOG" id="ENOG502QW6Q">
    <property type="taxonomic scope" value="Eukaryota"/>
</dbReference>
<evidence type="ECO:0000313" key="3">
    <source>
        <dbReference type="EMBL" id="EFI99895.1"/>
    </source>
</evidence>
<dbReference type="AlphaFoldDB" id="D8PUF5"/>
<dbReference type="EMBL" id="GL377303">
    <property type="protein sequence ID" value="EFI99895.1"/>
    <property type="molecule type" value="Genomic_DNA"/>
</dbReference>
<evidence type="ECO:0000256" key="1">
    <source>
        <dbReference type="SAM" id="Phobius"/>
    </source>
</evidence>
<dbReference type="GeneID" id="9595246"/>
<keyword evidence="1" id="KW-0472">Membrane</keyword>
<proteinExistence type="predicted"/>
<dbReference type="SUPFAM" id="SSF53474">
    <property type="entry name" value="alpha/beta-Hydrolases"/>
    <property type="match status" value="1"/>
</dbReference>
<keyword evidence="4" id="KW-1185">Reference proteome</keyword>
<keyword evidence="1" id="KW-1133">Transmembrane helix</keyword>
<dbReference type="Proteomes" id="UP000007431">
    <property type="component" value="Unassembled WGS sequence"/>
</dbReference>
<dbReference type="Gene3D" id="3.40.50.1820">
    <property type="entry name" value="alpha/beta hydrolase"/>
    <property type="match status" value="1"/>
</dbReference>
<dbReference type="RefSeq" id="XP_003034798.1">
    <property type="nucleotide sequence ID" value="XM_003034752.1"/>
</dbReference>
<feature type="transmembrane region" description="Helical" evidence="1">
    <location>
        <begin position="12"/>
        <end position="35"/>
    </location>
</feature>
<dbReference type="OMA" id="YLRWWFL"/>
<protein>
    <recommendedName>
        <fullName evidence="2">AB hydrolase-1 domain-containing protein</fullName>
    </recommendedName>
</protein>
<evidence type="ECO:0000313" key="4">
    <source>
        <dbReference type="Proteomes" id="UP000007431"/>
    </source>
</evidence>
<reference evidence="3 4" key="1">
    <citation type="journal article" date="2010" name="Nat. Biotechnol.">
        <title>Genome sequence of the model mushroom Schizophyllum commune.</title>
        <authorList>
            <person name="Ohm R.A."/>
            <person name="de Jong J.F."/>
            <person name="Lugones L.G."/>
            <person name="Aerts A."/>
            <person name="Kothe E."/>
            <person name="Stajich J.E."/>
            <person name="de Vries R.P."/>
            <person name="Record E."/>
            <person name="Levasseur A."/>
            <person name="Baker S.E."/>
            <person name="Bartholomew K.A."/>
            <person name="Coutinho P.M."/>
            <person name="Erdmann S."/>
            <person name="Fowler T.J."/>
            <person name="Gathman A.C."/>
            <person name="Lombard V."/>
            <person name="Henrissat B."/>
            <person name="Knabe N."/>
            <person name="Kuees U."/>
            <person name="Lilly W.W."/>
            <person name="Lindquist E."/>
            <person name="Lucas S."/>
            <person name="Magnuson J.K."/>
            <person name="Piumi F."/>
            <person name="Raudaskoski M."/>
            <person name="Salamov A."/>
            <person name="Schmutz J."/>
            <person name="Schwarze F.W.M.R."/>
            <person name="vanKuyk P.A."/>
            <person name="Horton J.S."/>
            <person name="Grigoriev I.V."/>
            <person name="Woesten H.A.B."/>
        </authorList>
    </citation>
    <scope>NUCLEOTIDE SEQUENCE [LARGE SCALE GENOMIC DNA]</scope>
    <source>
        <strain evidence="4">H4-8 / FGSC 9210</strain>
    </source>
</reference>
<dbReference type="VEuPathDB" id="FungiDB:SCHCODRAFT_02563714"/>
<feature type="transmembrane region" description="Helical" evidence="1">
    <location>
        <begin position="41"/>
        <end position="61"/>
    </location>
</feature>
<dbReference type="OrthoDB" id="6431331at2759"/>
<dbReference type="InterPro" id="IPR000073">
    <property type="entry name" value="AB_hydrolase_1"/>
</dbReference>